<comment type="caution">
    <text evidence="2">The sequence shown here is derived from an EMBL/GenBank/DDBJ whole genome shotgun (WGS) entry which is preliminary data.</text>
</comment>
<evidence type="ECO:0000313" key="3">
    <source>
        <dbReference type="Proteomes" id="UP000677457"/>
    </source>
</evidence>
<organism evidence="2 3">
    <name type="scientific">Salinispora arenicola</name>
    <dbReference type="NCBI Taxonomy" id="168697"/>
    <lineage>
        <taxon>Bacteria</taxon>
        <taxon>Bacillati</taxon>
        <taxon>Actinomycetota</taxon>
        <taxon>Actinomycetes</taxon>
        <taxon>Micromonosporales</taxon>
        <taxon>Micromonosporaceae</taxon>
        <taxon>Salinispora</taxon>
    </lineage>
</organism>
<dbReference type="InterPro" id="IPR001387">
    <property type="entry name" value="Cro/C1-type_HTH"/>
</dbReference>
<dbReference type="InterPro" id="IPR043917">
    <property type="entry name" value="DUF5753"/>
</dbReference>
<evidence type="ECO:0000259" key="1">
    <source>
        <dbReference type="PROSITE" id="PS50943"/>
    </source>
</evidence>
<gene>
    <name evidence="2" type="ORF">Sar04_37230</name>
</gene>
<reference evidence="2 3" key="1">
    <citation type="submission" date="2021-03" db="EMBL/GenBank/DDBJ databases">
        <title>Whole genome shotgun sequence of Salinispora arenicola NBRC 105043.</title>
        <authorList>
            <person name="Komaki H."/>
            <person name="Tamura T."/>
        </authorList>
    </citation>
    <scope>NUCLEOTIDE SEQUENCE [LARGE SCALE GENOMIC DNA]</scope>
    <source>
        <strain evidence="2 3">NBRC 105043</strain>
    </source>
</reference>
<proteinExistence type="predicted"/>
<keyword evidence="3" id="KW-1185">Reference proteome</keyword>
<protein>
    <submittedName>
        <fullName evidence="2">Transcriptional regulator</fullName>
    </submittedName>
</protein>
<evidence type="ECO:0000313" key="2">
    <source>
        <dbReference type="EMBL" id="GIM86987.1"/>
    </source>
</evidence>
<dbReference type="Proteomes" id="UP000677457">
    <property type="component" value="Unassembled WGS sequence"/>
</dbReference>
<dbReference type="EMBL" id="BOQM01000030">
    <property type="protein sequence ID" value="GIM86987.1"/>
    <property type="molecule type" value="Genomic_DNA"/>
</dbReference>
<dbReference type="CDD" id="cd00093">
    <property type="entry name" value="HTH_XRE"/>
    <property type="match status" value="1"/>
</dbReference>
<dbReference type="SUPFAM" id="SSF47413">
    <property type="entry name" value="lambda repressor-like DNA-binding domains"/>
    <property type="match status" value="1"/>
</dbReference>
<accession>A0ABQ4JYJ5</accession>
<sequence>MTLTSAGSTVPKRQLGRLLKQAREEAGIPLDTAAKRLEWSRARMYRIEGAQTSVRTHDVELMCRIYGTSDEMQSVLVALAAESKSRGWWHAYGDAIPEWFELYVGLEAAACCVRQYEPALVPGLLQTPEYMAAVFRTKPGRTPAEVARKVALRLERQRLLTRRSPAAPQLQAVIDESVIRRPPEDSEGWRTQLAYLGNATRAALGNIAVRVLPMGIGPHRASVAGAFVLLDFPRLSTRPPEPSTVYQESLTGGLYLDRPGEVAAYTDAWSTLWASALDEQASEDLISNAVKGELR</sequence>
<feature type="domain" description="HTH cro/C1-type" evidence="1">
    <location>
        <begin position="19"/>
        <end position="72"/>
    </location>
</feature>
<dbReference type="GeneID" id="93771191"/>
<dbReference type="Pfam" id="PF13560">
    <property type="entry name" value="HTH_31"/>
    <property type="match status" value="1"/>
</dbReference>
<name>A0ABQ4JYJ5_SALAC</name>
<dbReference type="RefSeq" id="WP_142116765.1">
    <property type="nucleotide sequence ID" value="NZ_BOQM01000030.1"/>
</dbReference>
<dbReference type="Pfam" id="PF19054">
    <property type="entry name" value="DUF5753"/>
    <property type="match status" value="1"/>
</dbReference>
<dbReference type="InterPro" id="IPR010982">
    <property type="entry name" value="Lambda_DNA-bd_dom_sf"/>
</dbReference>
<dbReference type="SMART" id="SM00530">
    <property type="entry name" value="HTH_XRE"/>
    <property type="match status" value="1"/>
</dbReference>
<dbReference type="Gene3D" id="1.10.260.40">
    <property type="entry name" value="lambda repressor-like DNA-binding domains"/>
    <property type="match status" value="1"/>
</dbReference>
<dbReference type="PROSITE" id="PS50943">
    <property type="entry name" value="HTH_CROC1"/>
    <property type="match status" value="1"/>
</dbReference>